<evidence type="ECO:0008006" key="4">
    <source>
        <dbReference type="Google" id="ProtNLM"/>
    </source>
</evidence>
<dbReference type="Proteomes" id="UP000649799">
    <property type="component" value="Unassembled WGS sequence"/>
</dbReference>
<comment type="caution">
    <text evidence="2">The sequence shown here is derived from an EMBL/GenBank/DDBJ whole genome shotgun (WGS) entry which is preliminary data.</text>
</comment>
<evidence type="ECO:0000313" key="2">
    <source>
        <dbReference type="EMBL" id="NHE58976.1"/>
    </source>
</evidence>
<dbReference type="RefSeq" id="WP_166149883.1">
    <property type="nucleotide sequence ID" value="NZ_JAANYN010000009.1"/>
</dbReference>
<evidence type="ECO:0000256" key="1">
    <source>
        <dbReference type="SAM" id="SignalP"/>
    </source>
</evidence>
<evidence type="ECO:0000313" key="3">
    <source>
        <dbReference type="Proteomes" id="UP000649799"/>
    </source>
</evidence>
<keyword evidence="3" id="KW-1185">Reference proteome</keyword>
<sequence>MKTLNLFLLLMLWSWVLFAQRNYQKNDHVSLSSEKTGDYYRVNYRFKDQWGNMQHFKLHFDATATEQMNARFGIPRWMFDRWTVTPENVAERQRVMQQGMFRRFDNYLKADYDAIVGYYAPVFGKPIAELIRAQLRAMDKDNRLNRIEMAMKFVQDIPYGVPKDRKAGLHRGGIHTPPEVLISGYGDCDSKTLLFAAILSYLIDPEDILFFLQDNHVLAFVAVDGHNPGGTFLIENGRRYYMAETVGPGRRRLGESARGDQRTGAIIPFKFQPHAVAQVSALPGNEASYEPGKYEIVFENRSRKKVLVMLYVQNEQGAWEIKAWYPLKHKERVKLADTPNDHFFYYAVDEKRRWLWNGTDKLLEYKGTVFGLKRKQIDATKGFGTHTITLT</sequence>
<keyword evidence="1" id="KW-0732">Signal</keyword>
<gene>
    <name evidence="2" type="ORF">G9Q97_19380</name>
</gene>
<feature type="signal peptide" evidence="1">
    <location>
        <begin position="1"/>
        <end position="19"/>
    </location>
</feature>
<protein>
    <recommendedName>
        <fullName evidence="4">Transglutaminase-like domain-containing protein</fullName>
    </recommendedName>
</protein>
<accession>A0ABX0HF22</accession>
<proteinExistence type="predicted"/>
<organism evidence="2 3">
    <name type="scientific">Cyclobacterium plantarum</name>
    <dbReference type="NCBI Taxonomy" id="2716263"/>
    <lineage>
        <taxon>Bacteria</taxon>
        <taxon>Pseudomonadati</taxon>
        <taxon>Bacteroidota</taxon>
        <taxon>Cytophagia</taxon>
        <taxon>Cytophagales</taxon>
        <taxon>Cyclobacteriaceae</taxon>
        <taxon>Cyclobacterium</taxon>
    </lineage>
</organism>
<name>A0ABX0HF22_9BACT</name>
<feature type="chain" id="PRO_5045538967" description="Transglutaminase-like domain-containing protein" evidence="1">
    <location>
        <begin position="20"/>
        <end position="391"/>
    </location>
</feature>
<reference evidence="2 3" key="1">
    <citation type="submission" date="2020-03" db="EMBL/GenBank/DDBJ databases">
        <title>Cyclobacterium plantarum sp. nov., a marine bacterium isolated from a coastal-marine wetland.</title>
        <authorList>
            <person name="Sanchez-Porro C."/>
            <person name="Ventosa A."/>
            <person name="Amoozegar M."/>
        </authorList>
    </citation>
    <scope>NUCLEOTIDE SEQUENCE [LARGE SCALE GENOMIC DNA]</scope>
    <source>
        <strain evidence="2 3">GBPx2</strain>
    </source>
</reference>
<dbReference type="EMBL" id="JAANYN010000009">
    <property type="protein sequence ID" value="NHE58976.1"/>
    <property type="molecule type" value="Genomic_DNA"/>
</dbReference>